<evidence type="ECO:0000313" key="3">
    <source>
        <dbReference type="Proteomes" id="UP000178911"/>
    </source>
</evidence>
<gene>
    <name evidence="2" type="ORF">A3A13_00270</name>
</gene>
<feature type="transmembrane region" description="Helical" evidence="1">
    <location>
        <begin position="65"/>
        <end position="86"/>
    </location>
</feature>
<keyword evidence="1" id="KW-1133">Transmembrane helix</keyword>
<accession>A0A1F8GH08</accession>
<reference evidence="2 3" key="1">
    <citation type="journal article" date="2016" name="Nat. Commun.">
        <title>Thousands of microbial genomes shed light on interconnected biogeochemical processes in an aquifer system.</title>
        <authorList>
            <person name="Anantharaman K."/>
            <person name="Brown C.T."/>
            <person name="Hug L.A."/>
            <person name="Sharon I."/>
            <person name="Castelle C.J."/>
            <person name="Probst A.J."/>
            <person name="Thomas B.C."/>
            <person name="Singh A."/>
            <person name="Wilkins M.J."/>
            <person name="Karaoz U."/>
            <person name="Brodie E.L."/>
            <person name="Williams K.H."/>
            <person name="Hubbard S.S."/>
            <person name="Banfield J.F."/>
        </authorList>
    </citation>
    <scope>NUCLEOTIDE SEQUENCE [LARGE SCALE GENOMIC DNA]</scope>
</reference>
<dbReference type="AlphaFoldDB" id="A0A1F8GH08"/>
<keyword evidence="1" id="KW-0472">Membrane</keyword>
<evidence type="ECO:0000256" key="1">
    <source>
        <dbReference type="SAM" id="Phobius"/>
    </source>
</evidence>
<feature type="transmembrane region" description="Helical" evidence="1">
    <location>
        <begin position="36"/>
        <end position="53"/>
    </location>
</feature>
<name>A0A1F8GH08_9BACT</name>
<dbReference type="Proteomes" id="UP000178911">
    <property type="component" value="Unassembled WGS sequence"/>
</dbReference>
<keyword evidence="1" id="KW-0812">Transmembrane</keyword>
<evidence type="ECO:0000313" key="2">
    <source>
        <dbReference type="EMBL" id="OGN23729.1"/>
    </source>
</evidence>
<proteinExistence type="predicted"/>
<protein>
    <submittedName>
        <fullName evidence="2">Uncharacterized protein</fullName>
    </submittedName>
</protein>
<dbReference type="EMBL" id="MGKJ01000016">
    <property type="protein sequence ID" value="OGN23729.1"/>
    <property type="molecule type" value="Genomic_DNA"/>
</dbReference>
<organism evidence="2 3">
    <name type="scientific">Candidatus Yanofskybacteria bacterium RIFCSPLOWO2_01_FULL_43_22</name>
    <dbReference type="NCBI Taxonomy" id="1802695"/>
    <lineage>
        <taxon>Bacteria</taxon>
        <taxon>Candidatus Yanofskyibacteriota</taxon>
    </lineage>
</organism>
<sequence length="91" mass="10729">MGRLKKLVLFFVVYSWIPVFFMFTTDLLTLNSLDKIIVFYFFWPISLTAYVLVSANIMPEPVIGYPAYLLLFSWLIVLLLAAYWIIRKPRS</sequence>
<comment type="caution">
    <text evidence="2">The sequence shown here is derived from an EMBL/GenBank/DDBJ whole genome shotgun (WGS) entry which is preliminary data.</text>
</comment>
<feature type="transmembrane region" description="Helical" evidence="1">
    <location>
        <begin position="7"/>
        <end position="24"/>
    </location>
</feature>